<dbReference type="Gene3D" id="3.40.50.300">
    <property type="entry name" value="P-loop containing nucleotide triphosphate hydrolases"/>
    <property type="match status" value="1"/>
</dbReference>
<accession>A0A4R2RY48</accession>
<dbReference type="Proteomes" id="UP000294746">
    <property type="component" value="Unassembled WGS sequence"/>
</dbReference>
<reference evidence="6 7" key="1">
    <citation type="submission" date="2019-03" db="EMBL/GenBank/DDBJ databases">
        <title>Genomic Encyclopedia of Type Strains, Phase IV (KMG-IV): sequencing the most valuable type-strain genomes for metagenomic binning, comparative biology and taxonomic classification.</title>
        <authorList>
            <person name="Goeker M."/>
        </authorList>
    </citation>
    <scope>NUCLEOTIDE SEQUENCE [LARGE SCALE GENOMIC DNA]</scope>
    <source>
        <strain evidence="6 7">DSM 46831</strain>
    </source>
</reference>
<evidence type="ECO:0000313" key="6">
    <source>
        <dbReference type="EMBL" id="TCP69568.1"/>
    </source>
</evidence>
<keyword evidence="7" id="KW-1185">Reference proteome</keyword>
<dbReference type="InterPro" id="IPR003593">
    <property type="entry name" value="AAA+_ATPase"/>
</dbReference>
<evidence type="ECO:0000256" key="2">
    <source>
        <dbReference type="ARBA" id="ARBA00022448"/>
    </source>
</evidence>
<keyword evidence="2" id="KW-0813">Transport</keyword>
<dbReference type="InterPro" id="IPR027417">
    <property type="entry name" value="P-loop_NTPase"/>
</dbReference>
<name>A0A4R2RY48_9BACL</name>
<dbReference type="SUPFAM" id="SSF52540">
    <property type="entry name" value="P-loop containing nucleoside triphosphate hydrolases"/>
    <property type="match status" value="1"/>
</dbReference>
<dbReference type="CDD" id="cd03255">
    <property type="entry name" value="ABC_MJ0796_LolCDE_FtsE"/>
    <property type="match status" value="1"/>
</dbReference>
<dbReference type="PANTHER" id="PTHR42798:SF7">
    <property type="entry name" value="ALPHA-D-RIBOSE 1-METHYLPHOSPHONATE 5-TRIPHOSPHATE SYNTHASE SUBUNIT PHNL"/>
    <property type="match status" value="1"/>
</dbReference>
<dbReference type="GO" id="GO:0098796">
    <property type="term" value="C:membrane protein complex"/>
    <property type="evidence" value="ECO:0007669"/>
    <property type="project" value="UniProtKB-ARBA"/>
</dbReference>
<dbReference type="GO" id="GO:0016887">
    <property type="term" value="F:ATP hydrolysis activity"/>
    <property type="evidence" value="ECO:0007669"/>
    <property type="project" value="InterPro"/>
</dbReference>
<comment type="similarity">
    <text evidence="1">Belongs to the ABC transporter superfamily.</text>
</comment>
<dbReference type="InterPro" id="IPR017871">
    <property type="entry name" value="ABC_transporter-like_CS"/>
</dbReference>
<dbReference type="GO" id="GO:0005524">
    <property type="term" value="F:ATP binding"/>
    <property type="evidence" value="ECO:0007669"/>
    <property type="project" value="UniProtKB-KW"/>
</dbReference>
<comment type="caution">
    <text evidence="6">The sequence shown here is derived from an EMBL/GenBank/DDBJ whole genome shotgun (WGS) entry which is preliminary data.</text>
</comment>
<dbReference type="InterPro" id="IPR017911">
    <property type="entry name" value="MacB-like_ATP-bd"/>
</dbReference>
<dbReference type="AlphaFoldDB" id="A0A4R2RY48"/>
<dbReference type="SMART" id="SM00382">
    <property type="entry name" value="AAA"/>
    <property type="match status" value="1"/>
</dbReference>
<evidence type="ECO:0000256" key="3">
    <source>
        <dbReference type="ARBA" id="ARBA00022741"/>
    </source>
</evidence>
<dbReference type="PANTHER" id="PTHR42798">
    <property type="entry name" value="LIPOPROTEIN-RELEASING SYSTEM ATP-BINDING PROTEIN LOLD"/>
    <property type="match status" value="1"/>
</dbReference>
<dbReference type="EMBL" id="SLXV01000007">
    <property type="protein sequence ID" value="TCP69568.1"/>
    <property type="molecule type" value="Genomic_DNA"/>
</dbReference>
<organism evidence="6 7">
    <name type="scientific">Baia soyae</name>
    <dbReference type="NCBI Taxonomy" id="1544746"/>
    <lineage>
        <taxon>Bacteria</taxon>
        <taxon>Bacillati</taxon>
        <taxon>Bacillota</taxon>
        <taxon>Bacilli</taxon>
        <taxon>Bacillales</taxon>
        <taxon>Thermoactinomycetaceae</taxon>
        <taxon>Baia</taxon>
    </lineage>
</organism>
<dbReference type="PROSITE" id="PS50893">
    <property type="entry name" value="ABC_TRANSPORTER_2"/>
    <property type="match status" value="1"/>
</dbReference>
<evidence type="ECO:0000313" key="7">
    <source>
        <dbReference type="Proteomes" id="UP000294746"/>
    </source>
</evidence>
<dbReference type="Pfam" id="PF00005">
    <property type="entry name" value="ABC_tran"/>
    <property type="match status" value="1"/>
</dbReference>
<proteinExistence type="inferred from homology"/>
<evidence type="ECO:0000256" key="1">
    <source>
        <dbReference type="ARBA" id="ARBA00005417"/>
    </source>
</evidence>
<keyword evidence="3" id="KW-0547">Nucleotide-binding</keyword>
<dbReference type="RefSeq" id="WP_131848133.1">
    <property type="nucleotide sequence ID" value="NZ_SLXV01000007.1"/>
</dbReference>
<keyword evidence="4 6" id="KW-0067">ATP-binding</keyword>
<dbReference type="FunFam" id="3.40.50.300:FF:000032">
    <property type="entry name" value="Export ABC transporter ATP-binding protein"/>
    <property type="match status" value="1"/>
</dbReference>
<dbReference type="GO" id="GO:0022857">
    <property type="term" value="F:transmembrane transporter activity"/>
    <property type="evidence" value="ECO:0007669"/>
    <property type="project" value="UniProtKB-ARBA"/>
</dbReference>
<sequence length="251" mass="28137">MNILELKKVCKIYEGTVSYQALDDMDFTVKSGEFIGVMGPSGSGKSTLLNVISTNDFPTSGQVFLLNQDLHRLSEDSLAQFRRSNLGFVFQDFNLMDSLTIRENILLPLALEGTRFSTMNQALQKIAMQLGLTEILERFPYEISGGQAQRVAIARAIIHRPSLLLADEPTGNLDSRASHDVLNVLEQMNQDFGVTILMVTHDPIVASHCHRVIFIKDGRIYNEMYRGANQQAFYQEILNVLSLLGGARYDF</sequence>
<dbReference type="InterPro" id="IPR003439">
    <property type="entry name" value="ABC_transporter-like_ATP-bd"/>
</dbReference>
<gene>
    <name evidence="6" type="ORF">EDD57_1072</name>
</gene>
<dbReference type="OrthoDB" id="9791546at2"/>
<evidence type="ECO:0000259" key="5">
    <source>
        <dbReference type="PROSITE" id="PS50893"/>
    </source>
</evidence>
<dbReference type="PROSITE" id="PS00211">
    <property type="entry name" value="ABC_TRANSPORTER_1"/>
    <property type="match status" value="1"/>
</dbReference>
<feature type="domain" description="ABC transporter" evidence="5">
    <location>
        <begin position="4"/>
        <end position="242"/>
    </location>
</feature>
<protein>
    <submittedName>
        <fullName evidence="6">Putative ABC transport system ATP-binding protein</fullName>
    </submittedName>
</protein>
<evidence type="ECO:0000256" key="4">
    <source>
        <dbReference type="ARBA" id="ARBA00022840"/>
    </source>
</evidence>